<evidence type="ECO:0000313" key="4">
    <source>
        <dbReference type="Proteomes" id="UP000282211"/>
    </source>
</evidence>
<sequence>MRRLTFLTLSTALFISACTTTPIVDAPQIVLPPETVNTCLPVSALTKVIIPAETQTRYATTLIDNPPYEPIETTVKQVRVVKPAQIIYVDSNNQEVIDICEPDVEIGDTGPGVGEILSDDNMGGDAG</sequence>
<proteinExistence type="predicted"/>
<comment type="caution">
    <text evidence="3">The sequence shown here is derived from an EMBL/GenBank/DDBJ whole genome shotgun (WGS) entry which is preliminary data.</text>
</comment>
<feature type="chain" id="PRO_5019377870" evidence="2">
    <location>
        <begin position="20"/>
        <end position="127"/>
    </location>
</feature>
<dbReference type="AlphaFoldDB" id="A0A420WLK2"/>
<protein>
    <submittedName>
        <fullName evidence="3">Uncharacterized protein</fullName>
    </submittedName>
</protein>
<organism evidence="3 4">
    <name type="scientific">Litorimonas taeanensis</name>
    <dbReference type="NCBI Taxonomy" id="568099"/>
    <lineage>
        <taxon>Bacteria</taxon>
        <taxon>Pseudomonadati</taxon>
        <taxon>Pseudomonadota</taxon>
        <taxon>Alphaproteobacteria</taxon>
        <taxon>Maricaulales</taxon>
        <taxon>Robiginitomaculaceae</taxon>
    </lineage>
</organism>
<dbReference type="RefSeq" id="WP_121099529.1">
    <property type="nucleotide sequence ID" value="NZ_RBII01000001.1"/>
</dbReference>
<evidence type="ECO:0000256" key="2">
    <source>
        <dbReference type="SAM" id="SignalP"/>
    </source>
</evidence>
<dbReference type="InParanoid" id="A0A420WLK2"/>
<reference evidence="3 4" key="1">
    <citation type="submission" date="2018-10" db="EMBL/GenBank/DDBJ databases">
        <title>Genomic Encyclopedia of Type Strains, Phase IV (KMG-IV): sequencing the most valuable type-strain genomes for metagenomic binning, comparative biology and taxonomic classification.</title>
        <authorList>
            <person name="Goeker M."/>
        </authorList>
    </citation>
    <scope>NUCLEOTIDE SEQUENCE [LARGE SCALE GENOMIC DNA]</scope>
    <source>
        <strain evidence="3 4">DSM 22008</strain>
    </source>
</reference>
<dbReference type="Proteomes" id="UP000282211">
    <property type="component" value="Unassembled WGS sequence"/>
</dbReference>
<dbReference type="PROSITE" id="PS51257">
    <property type="entry name" value="PROKAR_LIPOPROTEIN"/>
    <property type="match status" value="1"/>
</dbReference>
<dbReference type="EMBL" id="RBII01000001">
    <property type="protein sequence ID" value="RKQ71792.1"/>
    <property type="molecule type" value="Genomic_DNA"/>
</dbReference>
<name>A0A420WLK2_9PROT</name>
<feature type="region of interest" description="Disordered" evidence="1">
    <location>
        <begin position="108"/>
        <end position="127"/>
    </location>
</feature>
<keyword evidence="2" id="KW-0732">Signal</keyword>
<gene>
    <name evidence="3" type="ORF">DES40_1122</name>
</gene>
<feature type="signal peptide" evidence="2">
    <location>
        <begin position="1"/>
        <end position="19"/>
    </location>
</feature>
<dbReference type="OrthoDB" id="9948395at2"/>
<evidence type="ECO:0000313" key="3">
    <source>
        <dbReference type="EMBL" id="RKQ71792.1"/>
    </source>
</evidence>
<keyword evidence="4" id="KW-1185">Reference proteome</keyword>
<accession>A0A420WLK2</accession>
<evidence type="ECO:0000256" key="1">
    <source>
        <dbReference type="SAM" id="MobiDB-lite"/>
    </source>
</evidence>